<organism evidence="2 3">
    <name type="scientific">Convivina intestini</name>
    <dbReference type="NCBI Taxonomy" id="1505726"/>
    <lineage>
        <taxon>Bacteria</taxon>
        <taxon>Bacillati</taxon>
        <taxon>Bacillota</taxon>
        <taxon>Bacilli</taxon>
        <taxon>Lactobacillales</taxon>
        <taxon>Lactobacillaceae</taxon>
        <taxon>Convivina</taxon>
    </lineage>
</organism>
<feature type="transmembrane region" description="Helical" evidence="1">
    <location>
        <begin position="16"/>
        <end position="35"/>
    </location>
</feature>
<name>A0A2U1D624_9LACO</name>
<keyword evidence="1" id="KW-1133">Transmembrane helix</keyword>
<dbReference type="AlphaFoldDB" id="A0A2U1D624"/>
<evidence type="ECO:0000313" key="3">
    <source>
        <dbReference type="Proteomes" id="UP000245433"/>
    </source>
</evidence>
<feature type="transmembrane region" description="Helical" evidence="1">
    <location>
        <begin position="215"/>
        <end position="234"/>
    </location>
</feature>
<proteinExistence type="predicted"/>
<feature type="transmembrane region" description="Helical" evidence="1">
    <location>
        <begin position="100"/>
        <end position="120"/>
    </location>
</feature>
<dbReference type="RefSeq" id="WP_089939167.1">
    <property type="nucleotide sequence ID" value="NZ_CAKOEX010000008.1"/>
</dbReference>
<dbReference type="Proteomes" id="UP000245433">
    <property type="component" value="Unassembled WGS sequence"/>
</dbReference>
<dbReference type="OrthoDB" id="2215237at2"/>
<feature type="transmembrane region" description="Helical" evidence="1">
    <location>
        <begin position="163"/>
        <end position="189"/>
    </location>
</feature>
<reference evidence="2 3" key="1">
    <citation type="submission" date="2018-04" db="EMBL/GenBank/DDBJ databases">
        <title>Genomic Encyclopedia of Type Strains, Phase IV (KMG-IV): sequencing the most valuable type-strain genomes for metagenomic binning, comparative biology and taxonomic classification.</title>
        <authorList>
            <person name="Goeker M."/>
        </authorList>
    </citation>
    <scope>NUCLEOTIDE SEQUENCE [LARGE SCALE GENOMIC DNA]</scope>
    <source>
        <strain evidence="2 3">DSM 28795</strain>
    </source>
</reference>
<sequence length="242" mass="27723">MIKYIDLKNTLRNKRFILFTLLVPSFWYVFMVFSAHSGGYWSQKYAYIWYMASALIGILGNSIVTFAKKISASKRFFLLQLHISDYSLGRWIKDQLFTQIILNTLIQLVILIVGLLMGAIKIDLIVLVSLLLVIVLGIYFSIIGFLLGIYVDSKTLDTIGTPIMMVLAMVVVPFHTFMSGTLADMITYFQQLFPGYYVYQIVLKMLTNRPVGADYLGLILTFIIIILPILFVSWRGKLQENR</sequence>
<accession>A0A2U1D624</accession>
<gene>
    <name evidence="2" type="ORF">C7384_1083</name>
</gene>
<evidence type="ECO:0000313" key="2">
    <source>
        <dbReference type="EMBL" id="PVY83127.1"/>
    </source>
</evidence>
<feature type="transmembrane region" description="Helical" evidence="1">
    <location>
        <begin position="126"/>
        <end position="151"/>
    </location>
</feature>
<keyword evidence="1" id="KW-0472">Membrane</keyword>
<protein>
    <submittedName>
        <fullName evidence="2">ABC-2 type transport system permease protein</fullName>
    </submittedName>
</protein>
<dbReference type="EMBL" id="QEKT01000008">
    <property type="protein sequence ID" value="PVY83127.1"/>
    <property type="molecule type" value="Genomic_DNA"/>
</dbReference>
<feature type="transmembrane region" description="Helical" evidence="1">
    <location>
        <begin position="47"/>
        <end position="67"/>
    </location>
</feature>
<comment type="caution">
    <text evidence="2">The sequence shown here is derived from an EMBL/GenBank/DDBJ whole genome shotgun (WGS) entry which is preliminary data.</text>
</comment>
<keyword evidence="1" id="KW-0812">Transmembrane</keyword>
<evidence type="ECO:0000256" key="1">
    <source>
        <dbReference type="SAM" id="Phobius"/>
    </source>
</evidence>
<keyword evidence="3" id="KW-1185">Reference proteome</keyword>